<dbReference type="Proteomes" id="UP000001357">
    <property type="component" value="Unassembled WGS sequence"/>
</dbReference>
<protein>
    <submittedName>
        <fullName evidence="1">Uncharacterized protein</fullName>
    </submittedName>
</protein>
<gene>
    <name evidence="1" type="ORF">MONBRDRAFT_33226</name>
</gene>
<name>A9V490_MONBE</name>
<accession>A9V490</accession>
<dbReference type="RefSeq" id="XP_001747585.1">
    <property type="nucleotide sequence ID" value="XM_001747533.1"/>
</dbReference>
<dbReference type="InParanoid" id="A9V490"/>
<proteinExistence type="predicted"/>
<feature type="non-terminal residue" evidence="1">
    <location>
        <position position="209"/>
    </location>
</feature>
<keyword evidence="2" id="KW-1185">Reference proteome</keyword>
<dbReference type="GeneID" id="5892838"/>
<dbReference type="EMBL" id="CH991558">
    <property type="protein sequence ID" value="EDQ87665.1"/>
    <property type="molecule type" value="Genomic_DNA"/>
</dbReference>
<sequence>MATAKSVTAAALSQLGVCRWCCARFDTVDSEETTPEDDLTVETESPCVLCENLLPELHDDAYLRELASAVGGPGYDSPRLNFSINLPAAFDAHLRSLTMAHSSSAGVTIQENVPLKNAVREALRHQLMPLLPQYTWGGGHEFLVHLTWETAHSLQFYDRLSKVRHNFRRPKAQKRGVIRPWTTKDIDSLLERIDMSTYTRHMPCPPKAP</sequence>
<dbReference type="AlphaFoldDB" id="A9V490"/>
<dbReference type="KEGG" id="mbr:MONBRDRAFT_33226"/>
<evidence type="ECO:0000313" key="2">
    <source>
        <dbReference type="Proteomes" id="UP000001357"/>
    </source>
</evidence>
<evidence type="ECO:0000313" key="1">
    <source>
        <dbReference type="EMBL" id="EDQ87665.1"/>
    </source>
</evidence>
<reference evidence="1 2" key="1">
    <citation type="journal article" date="2008" name="Nature">
        <title>The genome of the choanoflagellate Monosiga brevicollis and the origin of metazoans.</title>
        <authorList>
            <consortium name="JGI Sequencing"/>
            <person name="King N."/>
            <person name="Westbrook M.J."/>
            <person name="Young S.L."/>
            <person name="Kuo A."/>
            <person name="Abedin M."/>
            <person name="Chapman J."/>
            <person name="Fairclough S."/>
            <person name="Hellsten U."/>
            <person name="Isogai Y."/>
            <person name="Letunic I."/>
            <person name="Marr M."/>
            <person name="Pincus D."/>
            <person name="Putnam N."/>
            <person name="Rokas A."/>
            <person name="Wright K.J."/>
            <person name="Zuzow R."/>
            <person name="Dirks W."/>
            <person name="Good M."/>
            <person name="Goodstein D."/>
            <person name="Lemons D."/>
            <person name="Li W."/>
            <person name="Lyons J.B."/>
            <person name="Morris A."/>
            <person name="Nichols S."/>
            <person name="Richter D.J."/>
            <person name="Salamov A."/>
            <person name="Bork P."/>
            <person name="Lim W.A."/>
            <person name="Manning G."/>
            <person name="Miller W.T."/>
            <person name="McGinnis W."/>
            <person name="Shapiro H."/>
            <person name="Tjian R."/>
            <person name="Grigoriev I.V."/>
            <person name="Rokhsar D."/>
        </authorList>
    </citation>
    <scope>NUCLEOTIDE SEQUENCE [LARGE SCALE GENOMIC DNA]</scope>
    <source>
        <strain evidence="2">MX1 / ATCC 50154</strain>
    </source>
</reference>
<organism evidence="1 2">
    <name type="scientific">Monosiga brevicollis</name>
    <name type="common">Choanoflagellate</name>
    <dbReference type="NCBI Taxonomy" id="81824"/>
    <lineage>
        <taxon>Eukaryota</taxon>
        <taxon>Choanoflagellata</taxon>
        <taxon>Craspedida</taxon>
        <taxon>Salpingoecidae</taxon>
        <taxon>Monosiga</taxon>
    </lineage>
</organism>